<protein>
    <submittedName>
        <fullName evidence="3">ChrR family anti-sigma-E factor</fullName>
    </submittedName>
</protein>
<organism evidence="3 4">
    <name type="scientific">Ensifer adhaerens</name>
    <name type="common">Sinorhizobium morelense</name>
    <dbReference type="NCBI Taxonomy" id="106592"/>
    <lineage>
        <taxon>Bacteria</taxon>
        <taxon>Pseudomonadati</taxon>
        <taxon>Pseudomonadota</taxon>
        <taxon>Alphaproteobacteria</taxon>
        <taxon>Hyphomicrobiales</taxon>
        <taxon>Rhizobiaceae</taxon>
        <taxon>Sinorhizobium/Ensifer group</taxon>
        <taxon>Ensifer</taxon>
    </lineage>
</organism>
<dbReference type="InterPro" id="IPR012807">
    <property type="entry name" value="Anti-sigma_ChrR"/>
</dbReference>
<evidence type="ECO:0000259" key="1">
    <source>
        <dbReference type="Pfam" id="PF12973"/>
    </source>
</evidence>
<dbReference type="NCBIfam" id="TIGR02451">
    <property type="entry name" value="anti_sig_ChrR"/>
    <property type="match status" value="1"/>
</dbReference>
<sequence length="217" mass="23364">MTANHHPTEETLMRFAAGTLAAAPAIVVEAHIAHCTTCRARIGEYQALGGALLEDAGPTPLSATALSDVLALIETDEEDSTPAPRPLAPLEIEGIRLPEALRGCDIGRWRWIGPGMKMSRVAVPHDPDANLILLKVGPGRALPDHGHVGTEFTYIVSGSYTDRFGTFRLGDVAEMDEDVEHQPIVDKDGECVCLAAMEGKMRFKGMIGRMLQPIFGI</sequence>
<gene>
    <name evidence="3" type="ORF">NE863_34345</name>
</gene>
<dbReference type="Pfam" id="PF13490">
    <property type="entry name" value="zf-HC2"/>
    <property type="match status" value="1"/>
</dbReference>
<reference evidence="3" key="1">
    <citation type="submission" date="2022-06" db="EMBL/GenBank/DDBJ databases">
        <title>Physiological and biochemical characterization and genomic elucidation of a strain of the genus Ensifer adhaerens M8 that combines arsenic oxidation and chromium reduction.</title>
        <authorList>
            <person name="Li X."/>
            <person name="Yu c."/>
        </authorList>
    </citation>
    <scope>NUCLEOTIDE SEQUENCE</scope>
    <source>
        <strain evidence="3">M8</strain>
        <plasmid evidence="3">pB</plasmid>
    </source>
</reference>
<dbReference type="EMBL" id="CP098809">
    <property type="protein sequence ID" value="USJ27511.1"/>
    <property type="molecule type" value="Genomic_DNA"/>
</dbReference>
<accession>A0A9Q8YFD2</accession>
<feature type="domain" description="ChrR-like cupin" evidence="1">
    <location>
        <begin position="108"/>
        <end position="193"/>
    </location>
</feature>
<dbReference type="InterPro" id="IPR011051">
    <property type="entry name" value="RmlC_Cupin_sf"/>
</dbReference>
<dbReference type="InterPro" id="IPR025979">
    <property type="entry name" value="ChrR-like_cupin_dom"/>
</dbReference>
<geneLocation type="plasmid" evidence="3 4">
    <name>pB</name>
</geneLocation>
<dbReference type="Proteomes" id="UP001055460">
    <property type="component" value="Plasmid pB"/>
</dbReference>
<dbReference type="RefSeq" id="WP_252161105.1">
    <property type="nucleotide sequence ID" value="NZ_CP098809.1"/>
</dbReference>
<dbReference type="Gene3D" id="2.60.120.10">
    <property type="entry name" value="Jelly Rolls"/>
    <property type="match status" value="1"/>
</dbReference>
<evidence type="ECO:0000313" key="3">
    <source>
        <dbReference type="EMBL" id="USJ27511.1"/>
    </source>
</evidence>
<dbReference type="Pfam" id="PF12973">
    <property type="entry name" value="Cupin_7"/>
    <property type="match status" value="1"/>
</dbReference>
<name>A0A9Q8YFD2_ENSAD</name>
<dbReference type="Gene3D" id="1.10.10.1320">
    <property type="entry name" value="Anti-sigma factor, zinc-finger domain"/>
    <property type="match status" value="1"/>
</dbReference>
<dbReference type="InterPro" id="IPR041916">
    <property type="entry name" value="Anti_sigma_zinc_sf"/>
</dbReference>
<dbReference type="InterPro" id="IPR027383">
    <property type="entry name" value="Znf_put"/>
</dbReference>
<dbReference type="SUPFAM" id="SSF51182">
    <property type="entry name" value="RmlC-like cupins"/>
    <property type="match status" value="1"/>
</dbReference>
<feature type="domain" description="Putative zinc-finger" evidence="2">
    <location>
        <begin position="10"/>
        <end position="39"/>
    </location>
</feature>
<dbReference type="InterPro" id="IPR014710">
    <property type="entry name" value="RmlC-like_jellyroll"/>
</dbReference>
<evidence type="ECO:0000259" key="2">
    <source>
        <dbReference type="Pfam" id="PF13490"/>
    </source>
</evidence>
<evidence type="ECO:0000313" key="4">
    <source>
        <dbReference type="Proteomes" id="UP001055460"/>
    </source>
</evidence>
<proteinExistence type="predicted"/>
<dbReference type="CDD" id="cd20301">
    <property type="entry name" value="cupin_ChrR"/>
    <property type="match status" value="1"/>
</dbReference>
<keyword evidence="3" id="KW-0614">Plasmid</keyword>
<dbReference type="AlphaFoldDB" id="A0A9Q8YFD2"/>